<dbReference type="EMBL" id="AZAC01000064">
    <property type="protein sequence ID" value="KIX11285.1"/>
    <property type="molecule type" value="Genomic_DNA"/>
</dbReference>
<accession>A0A0D2JP75</accession>
<feature type="non-terminal residue" evidence="6">
    <location>
        <position position="268"/>
    </location>
</feature>
<dbReference type="GO" id="GO:0042301">
    <property type="term" value="F:phosphate ion binding"/>
    <property type="evidence" value="ECO:0007669"/>
    <property type="project" value="UniProtKB-UniRule"/>
</dbReference>
<keyword evidence="2 4" id="KW-0813">Transport</keyword>
<feature type="signal peptide" evidence="4">
    <location>
        <begin position="1"/>
        <end position="23"/>
    </location>
</feature>
<evidence type="ECO:0000256" key="3">
    <source>
        <dbReference type="ARBA" id="ARBA00022729"/>
    </source>
</evidence>
<dbReference type="CDD" id="cd13653">
    <property type="entry name" value="PBP2_phosphate_like_1"/>
    <property type="match status" value="1"/>
</dbReference>
<name>A0A0D2JP75_9BACT</name>
<dbReference type="STRING" id="1429043.X474_25155"/>
<proteinExistence type="inferred from homology"/>
<dbReference type="InterPro" id="IPR050811">
    <property type="entry name" value="Phosphate_ABC_transporter"/>
</dbReference>
<dbReference type="Gene3D" id="3.40.190.10">
    <property type="entry name" value="Periplasmic binding protein-like II"/>
    <property type="match status" value="2"/>
</dbReference>
<evidence type="ECO:0000256" key="4">
    <source>
        <dbReference type="RuleBase" id="RU367119"/>
    </source>
</evidence>
<dbReference type="PANTHER" id="PTHR30570:SF1">
    <property type="entry name" value="PHOSPHATE-BINDING PROTEIN PSTS"/>
    <property type="match status" value="1"/>
</dbReference>
<feature type="domain" description="PBP" evidence="5">
    <location>
        <begin position="46"/>
        <end position="266"/>
    </location>
</feature>
<comment type="similarity">
    <text evidence="1 4">Belongs to the PstS family.</text>
</comment>
<feature type="chain" id="PRO_5027153417" description="Phosphate-binding protein" evidence="4">
    <location>
        <begin position="24"/>
        <end position="268"/>
    </location>
</feature>
<protein>
    <recommendedName>
        <fullName evidence="4">Phosphate-binding protein</fullName>
    </recommendedName>
</protein>
<dbReference type="FunCoup" id="A0A0D2JP75">
    <property type="interactions" value="293"/>
</dbReference>
<dbReference type="Pfam" id="PF12849">
    <property type="entry name" value="PBP_like_2"/>
    <property type="match status" value="1"/>
</dbReference>
<evidence type="ECO:0000256" key="1">
    <source>
        <dbReference type="ARBA" id="ARBA00008725"/>
    </source>
</evidence>
<comment type="function">
    <text evidence="4">Involved in the system for phosphate transport across the cytoplasmic membrane.</text>
</comment>
<reference evidence="6 7" key="1">
    <citation type="submission" date="2013-11" db="EMBL/GenBank/DDBJ databases">
        <title>Metagenomic analysis of a methanogenic consortium involved in long chain n-alkane degradation.</title>
        <authorList>
            <person name="Davidova I.A."/>
            <person name="Callaghan A.V."/>
            <person name="Wawrik B."/>
            <person name="Pruitt S."/>
            <person name="Marks C."/>
            <person name="Duncan K.E."/>
            <person name="Suflita J.M."/>
        </authorList>
    </citation>
    <scope>NUCLEOTIDE SEQUENCE [LARGE SCALE GENOMIC DNA]</scope>
    <source>
        <strain evidence="6 7">SPR</strain>
    </source>
</reference>
<evidence type="ECO:0000256" key="2">
    <source>
        <dbReference type="ARBA" id="ARBA00022448"/>
    </source>
</evidence>
<dbReference type="InParanoid" id="A0A0D2JP75"/>
<dbReference type="InterPro" id="IPR024370">
    <property type="entry name" value="PBP_domain"/>
</dbReference>
<evidence type="ECO:0000313" key="7">
    <source>
        <dbReference type="Proteomes" id="UP000032233"/>
    </source>
</evidence>
<dbReference type="PROSITE" id="PS51257">
    <property type="entry name" value="PROKAR_LIPOPROTEIN"/>
    <property type="match status" value="1"/>
</dbReference>
<keyword evidence="4" id="KW-0592">Phosphate transport</keyword>
<comment type="caution">
    <text evidence="6">The sequence shown here is derived from an EMBL/GenBank/DDBJ whole genome shotgun (WGS) entry which is preliminary data.</text>
</comment>
<sequence length="268" mass="27627">MDLRKFVAPALAALLLAGTMALAGCSAEEPASEAEPTAEGAAEELEGSITVQGSDTLLNVATAWSESFMDENPGVDISVQGGGSGTGIAALINGTVDFANASRGIKDEEIAEAEGKGMDIVEHSVAIDGIAVVVNPANGVSDLSLDELGQIFRGEITNWKDVGGIDAEIVLLSRDSSSGTYEFFKEAVVGEDFEYAASAKLLPSNQAIADEVTANEAGIGYIGLGYLTSDVKIVAVDGVEASVETAADGTYPISRYLYMYSDGEPQGV</sequence>
<dbReference type="Proteomes" id="UP000032233">
    <property type="component" value="Unassembled WGS sequence"/>
</dbReference>
<dbReference type="GO" id="GO:0006817">
    <property type="term" value="P:phosphate ion transport"/>
    <property type="evidence" value="ECO:0007669"/>
    <property type="project" value="UniProtKB-UniRule"/>
</dbReference>
<evidence type="ECO:0000313" key="6">
    <source>
        <dbReference type="EMBL" id="KIX11285.1"/>
    </source>
</evidence>
<organism evidence="6 7">
    <name type="scientific">Dethiosulfatarculus sandiegensis</name>
    <dbReference type="NCBI Taxonomy" id="1429043"/>
    <lineage>
        <taxon>Bacteria</taxon>
        <taxon>Pseudomonadati</taxon>
        <taxon>Thermodesulfobacteriota</taxon>
        <taxon>Desulfarculia</taxon>
        <taxon>Desulfarculales</taxon>
        <taxon>Desulfarculaceae</taxon>
        <taxon>Dethiosulfatarculus</taxon>
    </lineage>
</organism>
<gene>
    <name evidence="6" type="ORF">X474_25155</name>
</gene>
<evidence type="ECO:0000259" key="5">
    <source>
        <dbReference type="Pfam" id="PF12849"/>
    </source>
</evidence>
<dbReference type="PANTHER" id="PTHR30570">
    <property type="entry name" value="PERIPLASMIC PHOSPHATE BINDING COMPONENT OF PHOSPHATE ABC TRANSPORTER"/>
    <property type="match status" value="1"/>
</dbReference>
<keyword evidence="7" id="KW-1185">Reference proteome</keyword>
<keyword evidence="3 4" id="KW-0732">Signal</keyword>
<dbReference type="InterPro" id="IPR011862">
    <property type="entry name" value="Phos-bd"/>
</dbReference>
<dbReference type="SUPFAM" id="SSF53850">
    <property type="entry name" value="Periplasmic binding protein-like II"/>
    <property type="match status" value="1"/>
</dbReference>
<dbReference type="NCBIfam" id="TIGR02136">
    <property type="entry name" value="ptsS_2"/>
    <property type="match status" value="1"/>
</dbReference>
<dbReference type="AlphaFoldDB" id="A0A0D2JP75"/>